<dbReference type="InterPro" id="IPR015415">
    <property type="entry name" value="Spast_Vps4_C"/>
</dbReference>
<dbReference type="InterPro" id="IPR003593">
    <property type="entry name" value="AAA+_ATPase"/>
</dbReference>
<evidence type="ECO:0000256" key="1">
    <source>
        <dbReference type="ARBA" id="ARBA00006914"/>
    </source>
</evidence>
<evidence type="ECO:0000256" key="9">
    <source>
        <dbReference type="ARBA" id="ARBA00036378"/>
    </source>
</evidence>
<protein>
    <recommendedName>
        <fullName evidence="10">microtubule-severing ATPase</fullName>
        <ecNumber evidence="10">5.6.1.1</ecNumber>
    </recommendedName>
</protein>
<feature type="region of interest" description="Disordered" evidence="12">
    <location>
        <begin position="208"/>
        <end position="231"/>
    </location>
</feature>
<evidence type="ECO:0000259" key="13">
    <source>
        <dbReference type="SMART" id="SM00382"/>
    </source>
</evidence>
<keyword evidence="6" id="KW-0472">Membrane</keyword>
<gene>
    <name evidence="15" type="ORF">DGAL_LOCUS11921</name>
</gene>
<dbReference type="InterPro" id="IPR003960">
    <property type="entry name" value="ATPase_AAA_CS"/>
</dbReference>
<evidence type="ECO:0000256" key="3">
    <source>
        <dbReference type="ARBA" id="ARBA00022701"/>
    </source>
</evidence>
<dbReference type="InterPro" id="IPR003959">
    <property type="entry name" value="ATPase_AAA_core"/>
</dbReference>
<name>A0A8J2WME9_9CRUS</name>
<accession>A0A8J2WME9</accession>
<evidence type="ECO:0000256" key="12">
    <source>
        <dbReference type="SAM" id="MobiDB-lite"/>
    </source>
</evidence>
<dbReference type="FunFam" id="1.20.58.80:FF:000006">
    <property type="entry name" value="Spastin"/>
    <property type="match status" value="1"/>
</dbReference>
<dbReference type="OrthoDB" id="10251136at2759"/>
<evidence type="ECO:0000313" key="16">
    <source>
        <dbReference type="Proteomes" id="UP000789390"/>
    </source>
</evidence>
<sequence>MWSSSGKSTSSDIFNRQKQCHFKAFELISRALELDEQNVNEDKAVAIGLYSEGIKELVSGISIEIKGNGEAYENAMRLQTKMKTNLEMARDRLNFLNGMSDLQHLPLCDLEEEVVPFEFVPPHENTDENNHKTAGQSKAPNILRPYASTSHKKVVTPVRKTGPLKSSINPVAQVTNKGSLNAKVAVTKPHVASPATAKTTVRLPVVAANRRPTPISSNTPSKTASSSVSKRTLKAPGIKGVDSKLTSLILDEVVDGGAGVCFDDIAGLEPAKQALQEIVILPSLRPELFTGLRSPARGLLLFGPPGNGKTLLARAVASESSATFFNISASSLTSKYVGEGEKLVRALFGVARELQPSIIFVDEIDSLLCERREGEHESSRRLKTEFLCQFDGLNSSHDEKILVMGATNRPQELDEAVLRRFPKRIYVHLPDASARVLLLAKLLSKHNNPLSEKQLNKLAELTQSYSSSDLTALAKDAALGPIRELGPEKIKFMKTQQIRSITMQDFLDSLKRVRHSVSESSLVVFGKWNREYGDISI</sequence>
<dbReference type="Gene3D" id="1.20.58.80">
    <property type="entry name" value="Phosphotransferase system, lactose/cellobiose-type IIA subunit"/>
    <property type="match status" value="1"/>
</dbReference>
<dbReference type="Gene3D" id="3.40.50.300">
    <property type="entry name" value="P-loop containing nucleotide triphosphate hydrolases"/>
    <property type="match status" value="1"/>
</dbReference>
<evidence type="ECO:0000256" key="2">
    <source>
        <dbReference type="ARBA" id="ARBA00022490"/>
    </source>
</evidence>
<comment type="catalytic activity">
    <reaction evidence="9">
        <text>n ATP + n H2O + a microtubule = n ADP + n phosphate + (n+1) alpha/beta tubulin heterodimers.</text>
        <dbReference type="EC" id="5.6.1.1"/>
    </reaction>
</comment>
<dbReference type="GO" id="GO:0016887">
    <property type="term" value="F:ATP hydrolysis activity"/>
    <property type="evidence" value="ECO:0007669"/>
    <property type="project" value="InterPro"/>
</dbReference>
<dbReference type="Pfam" id="PF00004">
    <property type="entry name" value="AAA"/>
    <property type="match status" value="1"/>
</dbReference>
<proteinExistence type="inferred from homology"/>
<dbReference type="AlphaFoldDB" id="A0A8J2WME9"/>
<dbReference type="Pfam" id="PF09336">
    <property type="entry name" value="Vps4_C"/>
    <property type="match status" value="1"/>
</dbReference>
<dbReference type="GO" id="GO:0031114">
    <property type="term" value="P:regulation of microtubule depolymerization"/>
    <property type="evidence" value="ECO:0007669"/>
    <property type="project" value="UniProtKB-ARBA"/>
</dbReference>
<dbReference type="FunFam" id="3.40.50.300:FF:000093">
    <property type="entry name" value="Fidgetin-like 1"/>
    <property type="match status" value="1"/>
</dbReference>
<dbReference type="Proteomes" id="UP000789390">
    <property type="component" value="Unassembled WGS sequence"/>
</dbReference>
<dbReference type="InterPro" id="IPR027417">
    <property type="entry name" value="P-loop_NTPase"/>
</dbReference>
<dbReference type="SUPFAM" id="SSF52540">
    <property type="entry name" value="P-loop containing nucleoside triphosphate hydrolases"/>
    <property type="match status" value="1"/>
</dbReference>
<dbReference type="GO" id="GO:0000070">
    <property type="term" value="P:mitotic sister chromatid segregation"/>
    <property type="evidence" value="ECO:0007669"/>
    <property type="project" value="UniProtKB-ARBA"/>
</dbReference>
<comment type="caution">
    <text evidence="15">The sequence shown here is derived from an EMBL/GenBank/DDBJ whole genome shotgun (WGS) entry which is preliminary data.</text>
</comment>
<dbReference type="PANTHER" id="PTHR23074">
    <property type="entry name" value="AAA DOMAIN-CONTAINING"/>
    <property type="match status" value="1"/>
</dbReference>
<evidence type="ECO:0000256" key="4">
    <source>
        <dbReference type="ARBA" id="ARBA00022741"/>
    </source>
</evidence>
<keyword evidence="4 11" id="KW-0547">Nucleotide-binding</keyword>
<reference evidence="15" key="1">
    <citation type="submission" date="2021-11" db="EMBL/GenBank/DDBJ databases">
        <authorList>
            <person name="Schell T."/>
        </authorList>
    </citation>
    <scope>NUCLEOTIDE SEQUENCE</scope>
    <source>
        <strain evidence="15">M5</strain>
    </source>
</reference>
<keyword evidence="3" id="KW-0493">Microtubule</keyword>
<evidence type="ECO:0000259" key="14">
    <source>
        <dbReference type="SMART" id="SM00745"/>
    </source>
</evidence>
<evidence type="ECO:0000256" key="6">
    <source>
        <dbReference type="ARBA" id="ARBA00023136"/>
    </source>
</evidence>
<dbReference type="GO" id="GO:0005874">
    <property type="term" value="C:microtubule"/>
    <property type="evidence" value="ECO:0007669"/>
    <property type="project" value="UniProtKB-KW"/>
</dbReference>
<dbReference type="EMBL" id="CAKKLH010000285">
    <property type="protein sequence ID" value="CAH0108528.1"/>
    <property type="molecule type" value="Genomic_DNA"/>
</dbReference>
<evidence type="ECO:0000313" key="15">
    <source>
        <dbReference type="EMBL" id="CAH0108528.1"/>
    </source>
</evidence>
<keyword evidence="7" id="KW-0206">Cytoskeleton</keyword>
<dbReference type="FunFam" id="1.10.8.60:FF:000066">
    <property type="entry name" value="AAA-type ATPase family protein"/>
    <property type="match status" value="1"/>
</dbReference>
<keyword evidence="16" id="KW-1185">Reference proteome</keyword>
<evidence type="ECO:0000256" key="10">
    <source>
        <dbReference type="ARBA" id="ARBA00038871"/>
    </source>
</evidence>
<evidence type="ECO:0000256" key="5">
    <source>
        <dbReference type="ARBA" id="ARBA00022840"/>
    </source>
</evidence>
<feature type="domain" description="AAA+ ATPase" evidence="13">
    <location>
        <begin position="295"/>
        <end position="431"/>
    </location>
</feature>
<evidence type="ECO:0000256" key="7">
    <source>
        <dbReference type="ARBA" id="ARBA00023212"/>
    </source>
</evidence>
<keyword evidence="2" id="KW-0963">Cytoplasm</keyword>
<evidence type="ECO:0000256" key="8">
    <source>
        <dbReference type="ARBA" id="ARBA00023235"/>
    </source>
</evidence>
<dbReference type="CDD" id="cd19524">
    <property type="entry name" value="RecA-like_spastin"/>
    <property type="match status" value="1"/>
</dbReference>
<dbReference type="GO" id="GO:0005813">
    <property type="term" value="C:centrosome"/>
    <property type="evidence" value="ECO:0007669"/>
    <property type="project" value="UniProtKB-ARBA"/>
</dbReference>
<comment type="similarity">
    <text evidence="1 11">Belongs to the AAA ATPase family.</text>
</comment>
<keyword evidence="5 11" id="KW-0067">ATP-binding</keyword>
<dbReference type="SMART" id="SM00745">
    <property type="entry name" value="MIT"/>
    <property type="match status" value="1"/>
</dbReference>
<dbReference type="InterPro" id="IPR007330">
    <property type="entry name" value="MIT_dom"/>
</dbReference>
<dbReference type="Gene3D" id="1.10.8.60">
    <property type="match status" value="1"/>
</dbReference>
<dbReference type="SMART" id="SM00382">
    <property type="entry name" value="AAA"/>
    <property type="match status" value="1"/>
</dbReference>
<dbReference type="GO" id="GO:0005524">
    <property type="term" value="F:ATP binding"/>
    <property type="evidence" value="ECO:0007669"/>
    <property type="project" value="UniProtKB-KW"/>
</dbReference>
<dbReference type="GO" id="GO:0051013">
    <property type="term" value="P:microtubule severing"/>
    <property type="evidence" value="ECO:0007669"/>
    <property type="project" value="UniProtKB-ARBA"/>
</dbReference>
<dbReference type="EC" id="5.6.1.1" evidence="10"/>
<organism evidence="15 16">
    <name type="scientific">Daphnia galeata</name>
    <dbReference type="NCBI Taxonomy" id="27404"/>
    <lineage>
        <taxon>Eukaryota</taxon>
        <taxon>Metazoa</taxon>
        <taxon>Ecdysozoa</taxon>
        <taxon>Arthropoda</taxon>
        <taxon>Crustacea</taxon>
        <taxon>Branchiopoda</taxon>
        <taxon>Diplostraca</taxon>
        <taxon>Cladocera</taxon>
        <taxon>Anomopoda</taxon>
        <taxon>Daphniidae</taxon>
        <taxon>Daphnia</taxon>
    </lineage>
</organism>
<dbReference type="InterPro" id="IPR050304">
    <property type="entry name" value="MT-severing_AAA_ATPase"/>
</dbReference>
<keyword evidence="8" id="KW-0413">Isomerase</keyword>
<feature type="domain" description="MIT" evidence="14">
    <location>
        <begin position="17"/>
        <end position="95"/>
    </location>
</feature>
<evidence type="ECO:0000256" key="11">
    <source>
        <dbReference type="RuleBase" id="RU003651"/>
    </source>
</evidence>
<dbReference type="GO" id="GO:0008568">
    <property type="term" value="F:microtubule severing ATPase activity"/>
    <property type="evidence" value="ECO:0007669"/>
    <property type="project" value="UniProtKB-EC"/>
</dbReference>
<feature type="compositionally biased region" description="Low complexity" evidence="12">
    <location>
        <begin position="216"/>
        <end position="230"/>
    </location>
</feature>
<dbReference type="PANTHER" id="PTHR23074:SF86">
    <property type="entry name" value="SPASTIN"/>
    <property type="match status" value="1"/>
</dbReference>
<dbReference type="PROSITE" id="PS00674">
    <property type="entry name" value="AAA"/>
    <property type="match status" value="1"/>
</dbReference>